<protein>
    <submittedName>
        <fullName evidence="1">Uncharacterized protein</fullName>
    </submittedName>
</protein>
<keyword evidence="2" id="KW-1185">Reference proteome</keyword>
<reference evidence="2" key="1">
    <citation type="journal article" date="2023" name="Nat. Plants">
        <title>Single-cell RNA sequencing provides a high-resolution roadmap for understanding the multicellular compartmentation of specialized metabolism.</title>
        <authorList>
            <person name="Sun S."/>
            <person name="Shen X."/>
            <person name="Li Y."/>
            <person name="Li Y."/>
            <person name="Wang S."/>
            <person name="Li R."/>
            <person name="Zhang H."/>
            <person name="Shen G."/>
            <person name="Guo B."/>
            <person name="Wei J."/>
            <person name="Xu J."/>
            <person name="St-Pierre B."/>
            <person name="Chen S."/>
            <person name="Sun C."/>
        </authorList>
    </citation>
    <scope>NUCLEOTIDE SEQUENCE [LARGE SCALE GENOMIC DNA]</scope>
</reference>
<proteinExistence type="predicted"/>
<name>A0ACC0BMH7_CATRO</name>
<dbReference type="Proteomes" id="UP001060085">
    <property type="component" value="Linkage Group LG03"/>
</dbReference>
<evidence type="ECO:0000313" key="2">
    <source>
        <dbReference type="Proteomes" id="UP001060085"/>
    </source>
</evidence>
<accession>A0ACC0BMH7</accession>
<evidence type="ECO:0000313" key="1">
    <source>
        <dbReference type="EMBL" id="KAI5673798.1"/>
    </source>
</evidence>
<sequence>MKKKRIEGRNTVEEVFHQCNQRGYRCYWRNCKENNILTYIVIVHPVSILMMRSWQFVLIIDTTYKTNKYTMLLLEAVGMTSTGKTFIMATAFIQNKKAKTYEWVGDHKSGREQTYTVEGMDLNKTRRFRHDFSPD</sequence>
<dbReference type="EMBL" id="CM044703">
    <property type="protein sequence ID" value="KAI5673798.1"/>
    <property type="molecule type" value="Genomic_DNA"/>
</dbReference>
<comment type="caution">
    <text evidence="1">The sequence shown here is derived from an EMBL/GenBank/DDBJ whole genome shotgun (WGS) entry which is preliminary data.</text>
</comment>
<organism evidence="1 2">
    <name type="scientific">Catharanthus roseus</name>
    <name type="common">Madagascar periwinkle</name>
    <name type="synonym">Vinca rosea</name>
    <dbReference type="NCBI Taxonomy" id="4058"/>
    <lineage>
        <taxon>Eukaryota</taxon>
        <taxon>Viridiplantae</taxon>
        <taxon>Streptophyta</taxon>
        <taxon>Embryophyta</taxon>
        <taxon>Tracheophyta</taxon>
        <taxon>Spermatophyta</taxon>
        <taxon>Magnoliopsida</taxon>
        <taxon>eudicotyledons</taxon>
        <taxon>Gunneridae</taxon>
        <taxon>Pentapetalae</taxon>
        <taxon>asterids</taxon>
        <taxon>lamiids</taxon>
        <taxon>Gentianales</taxon>
        <taxon>Apocynaceae</taxon>
        <taxon>Rauvolfioideae</taxon>
        <taxon>Vinceae</taxon>
        <taxon>Catharanthinae</taxon>
        <taxon>Catharanthus</taxon>
    </lineage>
</organism>
<gene>
    <name evidence="1" type="ORF">M9H77_14162</name>
</gene>